<gene>
    <name evidence="1" type="ORF">HICCMSTLAB_LOCUS10474</name>
</gene>
<dbReference type="Proteomes" id="UP000786811">
    <property type="component" value="Unassembled WGS sequence"/>
</dbReference>
<comment type="caution">
    <text evidence="1">The sequence shown here is derived from an EMBL/GenBank/DDBJ whole genome shotgun (WGS) entry which is preliminary data.</text>
</comment>
<name>A0A8J2HHL0_COTCN</name>
<proteinExistence type="predicted"/>
<dbReference type="AlphaFoldDB" id="A0A8J2HHL0"/>
<dbReference type="EMBL" id="CAJNRD030001123">
    <property type="protein sequence ID" value="CAG5101572.1"/>
    <property type="molecule type" value="Genomic_DNA"/>
</dbReference>
<evidence type="ECO:0000313" key="2">
    <source>
        <dbReference type="Proteomes" id="UP000786811"/>
    </source>
</evidence>
<keyword evidence="2" id="KW-1185">Reference proteome</keyword>
<organism evidence="1 2">
    <name type="scientific">Cotesia congregata</name>
    <name type="common">Parasitoid wasp</name>
    <name type="synonym">Apanteles congregatus</name>
    <dbReference type="NCBI Taxonomy" id="51543"/>
    <lineage>
        <taxon>Eukaryota</taxon>
        <taxon>Metazoa</taxon>
        <taxon>Ecdysozoa</taxon>
        <taxon>Arthropoda</taxon>
        <taxon>Hexapoda</taxon>
        <taxon>Insecta</taxon>
        <taxon>Pterygota</taxon>
        <taxon>Neoptera</taxon>
        <taxon>Endopterygota</taxon>
        <taxon>Hymenoptera</taxon>
        <taxon>Apocrita</taxon>
        <taxon>Ichneumonoidea</taxon>
        <taxon>Braconidae</taxon>
        <taxon>Microgastrinae</taxon>
        <taxon>Cotesia</taxon>
    </lineage>
</organism>
<protein>
    <submittedName>
        <fullName evidence="1">Uncharacterized protein</fullName>
    </submittedName>
</protein>
<reference evidence="1" key="1">
    <citation type="submission" date="2021-04" db="EMBL/GenBank/DDBJ databases">
        <authorList>
            <person name="Chebbi M.A.C M."/>
        </authorList>
    </citation>
    <scope>NUCLEOTIDE SEQUENCE</scope>
</reference>
<sequence>MTIIAISISHQLLTIHFPPLIYYSKRQKNKKIKQRIFFGMTRRTDCTINTNHVDSVLPNNYESSRNILTGGDYNRWNYTNGYVNSPAWHVPFRVNSVRNVLAHATPRTLTNRFKIITTCRQQQWDKFPFSEHTCNREKERKSERERFIVSIDAEIAEKKKFQSYHQYLLLKKLSNY</sequence>
<evidence type="ECO:0000313" key="1">
    <source>
        <dbReference type="EMBL" id="CAG5101572.1"/>
    </source>
</evidence>
<accession>A0A8J2HHL0</accession>